<dbReference type="Proteomes" id="UP000194439">
    <property type="component" value="Unassembled WGS sequence"/>
</dbReference>
<accession>A0A1Y5YW72</accession>
<evidence type="ECO:0000313" key="2">
    <source>
        <dbReference type="Proteomes" id="UP000194439"/>
    </source>
</evidence>
<proteinExistence type="predicted"/>
<organism evidence="1 2">
    <name type="scientific">Bacillus mobilis</name>
    <dbReference type="NCBI Taxonomy" id="2026190"/>
    <lineage>
        <taxon>Bacteria</taxon>
        <taxon>Bacillati</taxon>
        <taxon>Bacillota</taxon>
        <taxon>Bacilli</taxon>
        <taxon>Bacillales</taxon>
        <taxon>Bacillaceae</taxon>
        <taxon>Bacillus</taxon>
        <taxon>Bacillus cereus group</taxon>
    </lineage>
</organism>
<reference evidence="2" key="1">
    <citation type="submission" date="2017-04" db="EMBL/GenBank/DDBJ databases">
        <authorList>
            <person name="Criscuolo A."/>
        </authorList>
    </citation>
    <scope>NUCLEOTIDE SEQUENCE [LARGE SCALE GENOMIC DNA]</scope>
</reference>
<name>A0A1Y5YW72_9BACI</name>
<gene>
    <name evidence="1" type="ORF">BACERE00185_00321</name>
</gene>
<evidence type="ECO:0000313" key="1">
    <source>
        <dbReference type="EMBL" id="SMD68669.1"/>
    </source>
</evidence>
<protein>
    <submittedName>
        <fullName evidence="1">Uncharacterized protein</fullName>
    </submittedName>
</protein>
<sequence length="117" mass="14079">MRITSEYFEDETYWCRECNKDINEEEVNKTTWECDDCNNKILIDIGIENGQRLVRLPPAELTRYDDVYDQYYQRFHSLKGITFENGKYRFGVAEYGMVKVDEDEFVNCRWRGQGLTF</sequence>
<dbReference type="AlphaFoldDB" id="A0A1Y5YW72"/>
<dbReference type="RefSeq" id="WP_062821155.1">
    <property type="nucleotide sequence ID" value="NZ_FWZD01000025.1"/>
</dbReference>
<dbReference type="EMBL" id="FWZD01000025">
    <property type="protein sequence ID" value="SMD68669.1"/>
    <property type="molecule type" value="Genomic_DNA"/>
</dbReference>